<dbReference type="Proteomes" id="UP001498476">
    <property type="component" value="Unassembled WGS sequence"/>
</dbReference>
<feature type="compositionally biased region" description="Polar residues" evidence="1">
    <location>
        <begin position="321"/>
        <end position="331"/>
    </location>
</feature>
<comment type="caution">
    <text evidence="2">The sequence shown here is derived from an EMBL/GenBank/DDBJ whole genome shotgun (WGS) entry which is preliminary data.</text>
</comment>
<organism evidence="2 3">
    <name type="scientific">Neonectria punicea</name>
    <dbReference type="NCBI Taxonomy" id="979145"/>
    <lineage>
        <taxon>Eukaryota</taxon>
        <taxon>Fungi</taxon>
        <taxon>Dikarya</taxon>
        <taxon>Ascomycota</taxon>
        <taxon>Pezizomycotina</taxon>
        <taxon>Sordariomycetes</taxon>
        <taxon>Hypocreomycetidae</taxon>
        <taxon>Hypocreales</taxon>
        <taxon>Nectriaceae</taxon>
        <taxon>Neonectria</taxon>
    </lineage>
</organism>
<accession>A0ABR1HBB3</accession>
<reference evidence="2 3" key="1">
    <citation type="journal article" date="2025" name="Microbiol. Resour. Announc.">
        <title>Draft genome sequences for Neonectria magnoliae and Neonectria punicea, canker pathogens of Liriodendron tulipifera and Acer saccharum in West Virginia.</title>
        <authorList>
            <person name="Petronek H.M."/>
            <person name="Kasson M.T."/>
            <person name="Metheny A.M."/>
            <person name="Stauder C.M."/>
            <person name="Lovett B."/>
            <person name="Lynch S.C."/>
            <person name="Garnas J.R."/>
            <person name="Kasson L.R."/>
            <person name="Stajich J.E."/>
        </authorList>
    </citation>
    <scope>NUCLEOTIDE SEQUENCE [LARGE SCALE GENOMIC DNA]</scope>
    <source>
        <strain evidence="2 3">NRRL 64653</strain>
    </source>
</reference>
<name>A0ABR1HBB3_9HYPO</name>
<evidence type="ECO:0008006" key="4">
    <source>
        <dbReference type="Google" id="ProtNLM"/>
    </source>
</evidence>
<sequence>MGREFIASRYPLPAEDHFQQVDENSWLIGGFFYTIGEAPSPAPKAYPLEDTSGYPRKGPKFPHGDMSLVLFSGVHEAVWSIGKATLKIKRYPSQHITREHANIEYVKSKGDVGFLTPDVLYHTESDFGYLIVLQESWGENLGEESWGKTLGEKWPKLSLDEKLHFADKVASAYKTMAEWTSDKICGGDGNQIASPPLYILDDDEPDHSHEKLHPLCKKIGMESSTFVFNDNWPSPLAVIVYGPDEPIRLRCWFNAGFVPKDCIRTELCCTNYWDLPPPCDISHEWRMLLQEHLRGEGFGVMLEYLKSRVRSNTDAKDSPRNTEASGTPSTE</sequence>
<keyword evidence="3" id="KW-1185">Reference proteome</keyword>
<dbReference type="EMBL" id="JAZAVJ010000047">
    <property type="protein sequence ID" value="KAK7418449.1"/>
    <property type="molecule type" value="Genomic_DNA"/>
</dbReference>
<evidence type="ECO:0000256" key="1">
    <source>
        <dbReference type="SAM" id="MobiDB-lite"/>
    </source>
</evidence>
<feature type="region of interest" description="Disordered" evidence="1">
    <location>
        <begin position="312"/>
        <end position="331"/>
    </location>
</feature>
<protein>
    <recommendedName>
        <fullName evidence="4">Aminoglycoside phosphotransferase domain-containing protein</fullName>
    </recommendedName>
</protein>
<evidence type="ECO:0000313" key="3">
    <source>
        <dbReference type="Proteomes" id="UP001498476"/>
    </source>
</evidence>
<evidence type="ECO:0000313" key="2">
    <source>
        <dbReference type="EMBL" id="KAK7418449.1"/>
    </source>
</evidence>
<proteinExistence type="predicted"/>
<gene>
    <name evidence="2" type="ORF">QQX98_003941</name>
</gene>